<evidence type="ECO:0000313" key="1">
    <source>
        <dbReference type="Proteomes" id="UP000036681"/>
    </source>
</evidence>
<accession>A0A0M3I2X9</accession>
<name>A0A0M3I2X9_ASCLU</name>
<dbReference type="Proteomes" id="UP000036681">
    <property type="component" value="Unplaced"/>
</dbReference>
<reference evidence="2" key="1">
    <citation type="submission" date="2017-02" db="UniProtKB">
        <authorList>
            <consortium name="WormBaseParasite"/>
        </authorList>
    </citation>
    <scope>IDENTIFICATION</scope>
</reference>
<dbReference type="WBParaSite" id="ALUE_0001092301-mRNA-1">
    <property type="protein sequence ID" value="ALUE_0001092301-mRNA-1"/>
    <property type="gene ID" value="ALUE_0001092301"/>
</dbReference>
<keyword evidence="1" id="KW-1185">Reference proteome</keyword>
<dbReference type="AlphaFoldDB" id="A0A0M3I2X9"/>
<proteinExistence type="predicted"/>
<sequence>MLDRGGINTACSNALKIPQETLRNVSCTRSEEQLMIVLLRPIMGCGEEVRSKISKPSSNLRILETIENMGMRTQDGEFQRTLEEDGSALALAKFQGQLLVIALSLWRKRDTLSATN</sequence>
<organism evidence="1 2">
    <name type="scientific">Ascaris lumbricoides</name>
    <name type="common">Giant roundworm</name>
    <dbReference type="NCBI Taxonomy" id="6252"/>
    <lineage>
        <taxon>Eukaryota</taxon>
        <taxon>Metazoa</taxon>
        <taxon>Ecdysozoa</taxon>
        <taxon>Nematoda</taxon>
        <taxon>Chromadorea</taxon>
        <taxon>Rhabditida</taxon>
        <taxon>Spirurina</taxon>
        <taxon>Ascaridomorpha</taxon>
        <taxon>Ascaridoidea</taxon>
        <taxon>Ascarididae</taxon>
        <taxon>Ascaris</taxon>
    </lineage>
</organism>
<evidence type="ECO:0000313" key="2">
    <source>
        <dbReference type="WBParaSite" id="ALUE_0001092301-mRNA-1"/>
    </source>
</evidence>
<protein>
    <submittedName>
        <fullName evidence="2">Uncharacterized protein</fullName>
    </submittedName>
</protein>